<protein>
    <submittedName>
        <fullName evidence="1">Uncharacterized protein</fullName>
    </submittedName>
</protein>
<name>A0A8H4UKV2_9HYPO</name>
<comment type="caution">
    <text evidence="1">The sequence shown here is derived from an EMBL/GenBank/DDBJ whole genome shotgun (WGS) entry which is preliminary data.</text>
</comment>
<dbReference type="EMBL" id="JABEYC010000341">
    <property type="protein sequence ID" value="KAF4978792.1"/>
    <property type="molecule type" value="Genomic_DNA"/>
</dbReference>
<dbReference type="Gene3D" id="3.80.10.10">
    <property type="entry name" value="Ribonuclease Inhibitor"/>
    <property type="match status" value="1"/>
</dbReference>
<reference evidence="1" key="1">
    <citation type="journal article" date="2020" name="BMC Genomics">
        <title>Correction to: Identification and distribution of gene clusters required for synthesis of sphingolipid metabolism inhibitors in diverse species of the filamentous fungus Fusarium.</title>
        <authorList>
            <person name="Kim H.S."/>
            <person name="Lohmar J.M."/>
            <person name="Busman M."/>
            <person name="Brown D.W."/>
            <person name="Naumann T.A."/>
            <person name="Divon H.H."/>
            <person name="Lysoe E."/>
            <person name="Uhlig S."/>
            <person name="Proctor R.H."/>
        </authorList>
    </citation>
    <scope>NUCLEOTIDE SEQUENCE</scope>
    <source>
        <strain evidence="1">NRRL 22465</strain>
    </source>
</reference>
<evidence type="ECO:0000313" key="2">
    <source>
        <dbReference type="Proteomes" id="UP000635477"/>
    </source>
</evidence>
<dbReference type="AlphaFoldDB" id="A0A8H4UKV2"/>
<dbReference type="OrthoDB" id="3945550at2759"/>
<gene>
    <name evidence="1" type="ORF">FZEAL_4882</name>
</gene>
<dbReference type="InterPro" id="IPR032675">
    <property type="entry name" value="LRR_dom_sf"/>
</dbReference>
<organism evidence="1 2">
    <name type="scientific">Fusarium zealandicum</name>
    <dbReference type="NCBI Taxonomy" id="1053134"/>
    <lineage>
        <taxon>Eukaryota</taxon>
        <taxon>Fungi</taxon>
        <taxon>Dikarya</taxon>
        <taxon>Ascomycota</taxon>
        <taxon>Pezizomycotina</taxon>
        <taxon>Sordariomycetes</taxon>
        <taxon>Hypocreomycetidae</taxon>
        <taxon>Hypocreales</taxon>
        <taxon>Nectriaceae</taxon>
        <taxon>Fusarium</taxon>
        <taxon>Fusarium staphyleae species complex</taxon>
    </lineage>
</organism>
<dbReference type="SUPFAM" id="SSF52047">
    <property type="entry name" value="RNI-like"/>
    <property type="match status" value="1"/>
</dbReference>
<keyword evidence="2" id="KW-1185">Reference proteome</keyword>
<accession>A0A8H4UKV2</accession>
<evidence type="ECO:0000313" key="1">
    <source>
        <dbReference type="EMBL" id="KAF4978792.1"/>
    </source>
</evidence>
<reference evidence="1" key="2">
    <citation type="submission" date="2020-05" db="EMBL/GenBank/DDBJ databases">
        <authorList>
            <person name="Kim H.-S."/>
            <person name="Proctor R.H."/>
            <person name="Brown D.W."/>
        </authorList>
    </citation>
    <scope>NUCLEOTIDE SEQUENCE</scope>
    <source>
        <strain evidence="1">NRRL 22465</strain>
    </source>
</reference>
<proteinExistence type="predicted"/>
<dbReference type="Proteomes" id="UP000635477">
    <property type="component" value="Unassembled WGS sequence"/>
</dbReference>
<sequence length="529" mass="59330">MDFDFLEIPMAQSSDIQLLASGTPLRAEEKLQMAMAWRPLADFISKLPCLKDLVYGCAHQIPLCVLEALHQHSPKTRLHMLTFELRSLYFPVYDSIWQIDYDEYVLTTSPSLYSLAALYINVRRGGIGFDFGYTRDAVFKMMAGRAPNLAKVALSSSNYPNRLDHIYQTERLALRSGFYRRGLDTLPTSKGHIRTFTSCGDWAISRGPENWTTCLRLDELVNLSLACQCLADAELLVQAAKDVTFKSICSLKLWLHLAHFERWAIMDHLAATFLSLLPPLRILDVGGCIAWDSFSSVLDHHAESLESLILMPSLSKDSAERPIPFSGQQITDLAAKCQRLVRLKTLVARFQGDAQEVAMYHALGNSPRLKHITLHFDWYIVPEPEELETSATVRPVAPSFRTALINGAVDADLAREIFRTMQSGGSALETLELHAQCPAESLYHDDMAVCRILQGISRSWACQLDQGGEDVTIRILKNGIELVGTTYGKSIPRDDLAAVWDELWPSSTQNRAQGWKSFPLLSDIGQRQP</sequence>